<dbReference type="Proteomes" id="UP000183639">
    <property type="component" value="Unassembled WGS sequence"/>
</dbReference>
<keyword evidence="7 8" id="KW-0066">ATP synthesis</keyword>
<dbReference type="OrthoDB" id="9804110at2"/>
<evidence type="ECO:0000313" key="13">
    <source>
        <dbReference type="Proteomes" id="UP000183639"/>
    </source>
</evidence>
<dbReference type="Gene3D" id="2.60.15.10">
    <property type="entry name" value="F0F1 ATP synthase delta/epsilon subunit, N-terminal"/>
    <property type="match status" value="1"/>
</dbReference>
<dbReference type="GO" id="GO:0005524">
    <property type="term" value="F:ATP binding"/>
    <property type="evidence" value="ECO:0007669"/>
    <property type="project" value="UniProtKB-UniRule"/>
</dbReference>
<keyword evidence="8" id="KW-0375">Hydrogen ion transport</keyword>
<dbReference type="GO" id="GO:0045259">
    <property type="term" value="C:proton-transporting ATP synthase complex"/>
    <property type="evidence" value="ECO:0007669"/>
    <property type="project" value="UniProtKB-KW"/>
</dbReference>
<gene>
    <name evidence="8" type="primary">atpC</name>
    <name evidence="12" type="ORF">SAMN04487861_10749</name>
</gene>
<reference evidence="12 13" key="1">
    <citation type="submission" date="2016-10" db="EMBL/GenBank/DDBJ databases">
        <authorList>
            <person name="de Groot N.N."/>
        </authorList>
    </citation>
    <scope>NUCLEOTIDE SEQUENCE [LARGE SCALE GENOMIC DNA]</scope>
    <source>
        <strain evidence="12 13">Z108</strain>
    </source>
</reference>
<feature type="domain" description="ATP synthase F1 complex delta/epsilon subunit N-terminal" evidence="11">
    <location>
        <begin position="4"/>
        <end position="84"/>
    </location>
</feature>
<comment type="similarity">
    <text evidence="2 8 9">Belongs to the ATPase epsilon chain family.</text>
</comment>
<dbReference type="Pfam" id="PF00401">
    <property type="entry name" value="ATP-synt_DE"/>
    <property type="match status" value="1"/>
</dbReference>
<keyword evidence="5 8" id="KW-0472">Membrane</keyword>
<evidence type="ECO:0000256" key="3">
    <source>
        <dbReference type="ARBA" id="ARBA00022448"/>
    </source>
</evidence>
<dbReference type="InterPro" id="IPR020546">
    <property type="entry name" value="ATP_synth_F1_dsu/esu_N"/>
</dbReference>
<accession>A0A1I3DNN8</accession>
<organism evidence="12 13">
    <name type="scientific">Selenomonas ruminantium</name>
    <dbReference type="NCBI Taxonomy" id="971"/>
    <lineage>
        <taxon>Bacteria</taxon>
        <taxon>Bacillati</taxon>
        <taxon>Bacillota</taxon>
        <taxon>Negativicutes</taxon>
        <taxon>Selenomonadales</taxon>
        <taxon>Selenomonadaceae</taxon>
        <taxon>Selenomonas</taxon>
    </lineage>
</organism>
<evidence type="ECO:0000256" key="1">
    <source>
        <dbReference type="ARBA" id="ARBA00004184"/>
    </source>
</evidence>
<evidence type="ECO:0000259" key="10">
    <source>
        <dbReference type="Pfam" id="PF00401"/>
    </source>
</evidence>
<keyword evidence="8" id="KW-1003">Cell membrane</keyword>
<dbReference type="GO" id="GO:0012505">
    <property type="term" value="C:endomembrane system"/>
    <property type="evidence" value="ECO:0007669"/>
    <property type="project" value="UniProtKB-SubCell"/>
</dbReference>
<evidence type="ECO:0000256" key="6">
    <source>
        <dbReference type="ARBA" id="ARBA00023196"/>
    </source>
</evidence>
<evidence type="ECO:0000259" key="11">
    <source>
        <dbReference type="Pfam" id="PF02823"/>
    </source>
</evidence>
<keyword evidence="6 8" id="KW-0139">CF(1)</keyword>
<evidence type="ECO:0000256" key="9">
    <source>
        <dbReference type="RuleBase" id="RU003656"/>
    </source>
</evidence>
<keyword evidence="4 8" id="KW-0406">Ion transport</keyword>
<protein>
    <recommendedName>
        <fullName evidence="8">ATP synthase epsilon chain</fullName>
    </recommendedName>
    <alternativeName>
        <fullName evidence="8">ATP synthase F1 sector epsilon subunit</fullName>
    </alternativeName>
    <alternativeName>
        <fullName evidence="8">F-ATPase epsilon subunit</fullName>
    </alternativeName>
</protein>
<dbReference type="InterPro" id="IPR036771">
    <property type="entry name" value="ATPsynth_dsu/esu_N"/>
</dbReference>
<evidence type="ECO:0000256" key="4">
    <source>
        <dbReference type="ARBA" id="ARBA00023065"/>
    </source>
</evidence>
<dbReference type="GO" id="GO:0046933">
    <property type="term" value="F:proton-transporting ATP synthase activity, rotational mechanism"/>
    <property type="evidence" value="ECO:0007669"/>
    <property type="project" value="UniProtKB-UniRule"/>
</dbReference>
<dbReference type="GO" id="GO:0005886">
    <property type="term" value="C:plasma membrane"/>
    <property type="evidence" value="ECO:0007669"/>
    <property type="project" value="UniProtKB-SubCell"/>
</dbReference>
<dbReference type="AlphaFoldDB" id="A0A1I3DNN8"/>
<evidence type="ECO:0000256" key="7">
    <source>
        <dbReference type="ARBA" id="ARBA00023310"/>
    </source>
</evidence>
<dbReference type="EMBL" id="FOQK01000007">
    <property type="protein sequence ID" value="SFH88345.1"/>
    <property type="molecule type" value="Genomic_DNA"/>
</dbReference>
<dbReference type="RefSeq" id="WP_075442742.1">
    <property type="nucleotide sequence ID" value="NZ_FOQK01000007.1"/>
</dbReference>
<evidence type="ECO:0000256" key="8">
    <source>
        <dbReference type="HAMAP-Rule" id="MF_00530"/>
    </source>
</evidence>
<dbReference type="HAMAP" id="MF_00530">
    <property type="entry name" value="ATP_synth_epsil_bac"/>
    <property type="match status" value="1"/>
</dbReference>
<dbReference type="Pfam" id="PF02823">
    <property type="entry name" value="ATP-synt_DE_N"/>
    <property type="match status" value="1"/>
</dbReference>
<comment type="function">
    <text evidence="8">Produces ATP from ADP in the presence of a proton gradient across the membrane.</text>
</comment>
<dbReference type="Gene3D" id="1.20.5.440">
    <property type="entry name" value="ATP synthase delta/epsilon subunit, C-terminal domain"/>
    <property type="match status" value="1"/>
</dbReference>
<comment type="subcellular location">
    <subcellularLocation>
        <location evidence="8">Cell membrane</location>
        <topology evidence="8">Peripheral membrane protein</topology>
    </subcellularLocation>
    <subcellularLocation>
        <location evidence="1">Endomembrane system</location>
        <topology evidence="1">Peripheral membrane protein</topology>
    </subcellularLocation>
</comment>
<dbReference type="NCBIfam" id="NF001846">
    <property type="entry name" value="PRK00571.1-3"/>
    <property type="match status" value="1"/>
</dbReference>
<comment type="subunit">
    <text evidence="8 9">F-type ATPases have 2 components, CF(1) - the catalytic core - and CF(0) - the membrane proton channel. CF(1) has five subunits: alpha(3), beta(3), gamma(1), delta(1), epsilon(1). CF(0) has three main subunits: a, b and c.</text>
</comment>
<keyword evidence="3 8" id="KW-0813">Transport</keyword>
<dbReference type="PANTHER" id="PTHR13822">
    <property type="entry name" value="ATP SYNTHASE DELTA/EPSILON CHAIN"/>
    <property type="match status" value="1"/>
</dbReference>
<evidence type="ECO:0000313" key="12">
    <source>
        <dbReference type="EMBL" id="SFH88345.1"/>
    </source>
</evidence>
<dbReference type="PANTHER" id="PTHR13822:SF10">
    <property type="entry name" value="ATP SYNTHASE EPSILON CHAIN, CHLOROPLASTIC"/>
    <property type="match status" value="1"/>
</dbReference>
<name>A0A1I3DNN8_SELRU</name>
<sequence length="144" mass="15704">MATIKLEIVSPDKVVYSADISMLIVRSTGGELGILPKHAPLVTGLVPHAMRVRLGSDRDEQLIAVAGGFMEVTPDKITVLATAAEQPIDIDINRAKDAMARAKARLNEFHQGTAEAKNIDVERAQLAMQRAMARLRATKTEFQE</sequence>
<evidence type="ECO:0000256" key="5">
    <source>
        <dbReference type="ARBA" id="ARBA00023136"/>
    </source>
</evidence>
<evidence type="ECO:0000256" key="2">
    <source>
        <dbReference type="ARBA" id="ARBA00005712"/>
    </source>
</evidence>
<dbReference type="CDD" id="cd12152">
    <property type="entry name" value="F1-ATPase_delta"/>
    <property type="match status" value="1"/>
</dbReference>
<dbReference type="SUPFAM" id="SSF51344">
    <property type="entry name" value="Epsilon subunit of F1F0-ATP synthase N-terminal domain"/>
    <property type="match status" value="1"/>
</dbReference>
<feature type="domain" description="ATP synthase epsilon subunit C-terminal" evidence="10">
    <location>
        <begin position="89"/>
        <end position="138"/>
    </location>
</feature>
<dbReference type="InterPro" id="IPR001469">
    <property type="entry name" value="ATP_synth_F1_dsu/esu"/>
</dbReference>
<proteinExistence type="inferred from homology"/>
<dbReference type="NCBIfam" id="TIGR01216">
    <property type="entry name" value="ATP_synt_epsi"/>
    <property type="match status" value="1"/>
</dbReference>
<dbReference type="InterPro" id="IPR020547">
    <property type="entry name" value="ATP_synth_F1_esu_C"/>
</dbReference>